<dbReference type="Gene3D" id="3.10.450.50">
    <property type="match status" value="1"/>
</dbReference>
<dbReference type="EMBL" id="BMDQ01000002">
    <property type="protein sequence ID" value="GGI57588.1"/>
    <property type="molecule type" value="Genomic_DNA"/>
</dbReference>
<gene>
    <name evidence="1" type="ORF">GCM10011444_18970</name>
</gene>
<accession>A0ABQ2C1E8</accession>
<organism evidence="1 2">
    <name type="scientific">Winogradskyella haliclonae</name>
    <dbReference type="NCBI Taxonomy" id="2048558"/>
    <lineage>
        <taxon>Bacteria</taxon>
        <taxon>Pseudomonadati</taxon>
        <taxon>Bacteroidota</taxon>
        <taxon>Flavobacteriia</taxon>
        <taxon>Flavobacteriales</taxon>
        <taxon>Flavobacteriaceae</taxon>
        <taxon>Winogradskyella</taxon>
    </lineage>
</organism>
<dbReference type="SUPFAM" id="SSF54427">
    <property type="entry name" value="NTF2-like"/>
    <property type="match status" value="1"/>
</dbReference>
<evidence type="ECO:0008006" key="3">
    <source>
        <dbReference type="Google" id="ProtNLM"/>
    </source>
</evidence>
<sequence>MKNYMISILIAIFISACNQNKDFYTVLEINKSLDKDKEMIMNTFNDIVICWNNEDIECYMKAYSTKDTVQMISKNGVTFGYENILRQFKKSFPKRDMGKLSFENYHYRKLAEDLFFVTGKFNLTFKDSKEPFSNWFSVIMKRYNNKYLIITDHS</sequence>
<evidence type="ECO:0000313" key="1">
    <source>
        <dbReference type="EMBL" id="GGI57588.1"/>
    </source>
</evidence>
<evidence type="ECO:0000313" key="2">
    <source>
        <dbReference type="Proteomes" id="UP000624701"/>
    </source>
</evidence>
<keyword evidence="2" id="KW-1185">Reference proteome</keyword>
<proteinExistence type="predicted"/>
<dbReference type="RefSeq" id="WP_188374499.1">
    <property type="nucleotide sequence ID" value="NZ_BMDQ01000002.1"/>
</dbReference>
<dbReference type="Proteomes" id="UP000624701">
    <property type="component" value="Unassembled WGS sequence"/>
</dbReference>
<reference evidence="2" key="1">
    <citation type="journal article" date="2019" name="Int. J. Syst. Evol. Microbiol.">
        <title>The Global Catalogue of Microorganisms (GCM) 10K type strain sequencing project: providing services to taxonomists for standard genome sequencing and annotation.</title>
        <authorList>
            <consortium name="The Broad Institute Genomics Platform"/>
            <consortium name="The Broad Institute Genome Sequencing Center for Infectious Disease"/>
            <person name="Wu L."/>
            <person name="Ma J."/>
        </authorList>
    </citation>
    <scope>NUCLEOTIDE SEQUENCE [LARGE SCALE GENOMIC DNA]</scope>
    <source>
        <strain evidence="2">CCM 8681</strain>
    </source>
</reference>
<dbReference type="PROSITE" id="PS51257">
    <property type="entry name" value="PROKAR_LIPOPROTEIN"/>
    <property type="match status" value="1"/>
</dbReference>
<protein>
    <recommendedName>
        <fullName evidence="3">DUF4440 domain-containing protein</fullName>
    </recommendedName>
</protein>
<comment type="caution">
    <text evidence="1">The sequence shown here is derived from an EMBL/GenBank/DDBJ whole genome shotgun (WGS) entry which is preliminary data.</text>
</comment>
<name>A0ABQ2C1E8_9FLAO</name>
<dbReference type="InterPro" id="IPR032710">
    <property type="entry name" value="NTF2-like_dom_sf"/>
</dbReference>